<gene>
    <name evidence="1" type="ORF">H4R34_005663</name>
</gene>
<proteinExistence type="predicted"/>
<dbReference type="OrthoDB" id="10459124at2759"/>
<dbReference type="EMBL" id="JANBQB010001287">
    <property type="protein sequence ID" value="KAJ1971672.1"/>
    <property type="molecule type" value="Genomic_DNA"/>
</dbReference>
<dbReference type="AlphaFoldDB" id="A0A9W8AWK9"/>
<evidence type="ECO:0000313" key="2">
    <source>
        <dbReference type="Proteomes" id="UP001151582"/>
    </source>
</evidence>
<name>A0A9W8AWK9_9FUNG</name>
<evidence type="ECO:0000313" key="1">
    <source>
        <dbReference type="EMBL" id="KAJ1971672.1"/>
    </source>
</evidence>
<feature type="non-terminal residue" evidence="1">
    <location>
        <position position="1"/>
    </location>
</feature>
<sequence>LFYELRSNLGLPLVIHGPPDRVGLYTLMESAQLDFRTMLVGFVTYLKQVADGNESERESMELDYPDRFNKYSFHRVAMPNFVKPWATARMDQKMVSPAGLKHSLVSLGRNPDIAYIVKAIKALVWMLSSTELLKHFKTIVGYTSTGTESRKAVMTSGKALSKEFRAFVDQFWLKVIGNNNEEQLRYFLRNLLVFHVIPGIIGQALESGKSVKPDEPGRYDDALELAKQIHEIPDVAEIIEEYSTNTPNYFEFIMIYAAERELDVSTDYLLKAQKAGKVDGKHLYDCFVSPEHNSSWHDFRSTFGGQSLKSAGARKQGPKPTCKSLVLKYQRTISFIEEPEAFAFFPFGEDTFNLFEPDVEQHQG</sequence>
<keyword evidence="2" id="KW-1185">Reference proteome</keyword>
<reference evidence="1" key="1">
    <citation type="submission" date="2022-07" db="EMBL/GenBank/DDBJ databases">
        <title>Phylogenomic reconstructions and comparative analyses of Kickxellomycotina fungi.</title>
        <authorList>
            <person name="Reynolds N.K."/>
            <person name="Stajich J.E."/>
            <person name="Barry K."/>
            <person name="Grigoriev I.V."/>
            <person name="Crous P."/>
            <person name="Smith M.E."/>
        </authorList>
    </citation>
    <scope>NUCLEOTIDE SEQUENCE</scope>
    <source>
        <strain evidence="1">RSA 567</strain>
    </source>
</reference>
<protein>
    <submittedName>
        <fullName evidence="1">Uncharacterized protein</fullName>
    </submittedName>
</protein>
<accession>A0A9W8AWK9</accession>
<dbReference type="Proteomes" id="UP001151582">
    <property type="component" value="Unassembled WGS sequence"/>
</dbReference>
<comment type="caution">
    <text evidence="1">The sequence shown here is derived from an EMBL/GenBank/DDBJ whole genome shotgun (WGS) entry which is preliminary data.</text>
</comment>
<organism evidence="1 2">
    <name type="scientific">Dimargaris verticillata</name>
    <dbReference type="NCBI Taxonomy" id="2761393"/>
    <lineage>
        <taxon>Eukaryota</taxon>
        <taxon>Fungi</taxon>
        <taxon>Fungi incertae sedis</taxon>
        <taxon>Zoopagomycota</taxon>
        <taxon>Kickxellomycotina</taxon>
        <taxon>Dimargaritomycetes</taxon>
        <taxon>Dimargaritales</taxon>
        <taxon>Dimargaritaceae</taxon>
        <taxon>Dimargaris</taxon>
    </lineage>
</organism>